<dbReference type="Gene3D" id="2.20.25.10">
    <property type="match status" value="1"/>
</dbReference>
<evidence type="ECO:0000259" key="1">
    <source>
        <dbReference type="PROSITE" id="PS50930"/>
    </source>
</evidence>
<proteinExistence type="predicted"/>
<dbReference type="PANTHER" id="PTHR37299">
    <property type="entry name" value="TRANSCRIPTIONAL REGULATOR-RELATED"/>
    <property type="match status" value="1"/>
</dbReference>
<dbReference type="OrthoDB" id="9802383at2"/>
<dbReference type="GO" id="GO:0000156">
    <property type="term" value="F:phosphorelay response regulator activity"/>
    <property type="evidence" value="ECO:0007669"/>
    <property type="project" value="InterPro"/>
</dbReference>
<feature type="domain" description="HTH LytTR-type" evidence="1">
    <location>
        <begin position="112"/>
        <end position="216"/>
    </location>
</feature>
<gene>
    <name evidence="2" type="ORF">MHA01_13180</name>
</gene>
<dbReference type="STRING" id="1371.GCA_900166605_01533"/>
<dbReference type="GO" id="GO:0003677">
    <property type="term" value="F:DNA binding"/>
    <property type="evidence" value="ECO:0007669"/>
    <property type="project" value="InterPro"/>
</dbReference>
<protein>
    <submittedName>
        <fullName evidence="2">LytR family transcriptional regulator</fullName>
    </submittedName>
</protein>
<dbReference type="AlphaFoldDB" id="A0A510Y5J4"/>
<evidence type="ECO:0000313" key="3">
    <source>
        <dbReference type="Proteomes" id="UP000321051"/>
    </source>
</evidence>
<keyword evidence="3" id="KW-1185">Reference proteome</keyword>
<sequence>MDQSSIAPLIDSFKELFPKETSFAAASTDAFIYYKPSRSVDLSITPGDRVVQDTVSYHSLASKKKTSRHVSRHVFGIPYYGTSVPIIQKNELVGCLTAITVPGEAPEELKILTMEHENGWKPVPYSDVSYMEAYERKTWMQTSAGRGTNKFTLHQLEWLLPEDTFIRCHRSFIVNLNKIRDIQPDSHSTFTLIMDEGSRVPVGQTYASTFRWRLQF</sequence>
<dbReference type="InterPro" id="IPR007492">
    <property type="entry name" value="LytTR_DNA-bd_dom"/>
</dbReference>
<dbReference type="InterPro" id="IPR046947">
    <property type="entry name" value="LytR-like"/>
</dbReference>
<reference evidence="2 3" key="1">
    <citation type="submission" date="2019-07" db="EMBL/GenBank/DDBJ databases">
        <title>Whole genome shotgun sequence of Marinococcus halophilus NBRC 102359.</title>
        <authorList>
            <person name="Hosoyama A."/>
            <person name="Uohara A."/>
            <person name="Ohji S."/>
            <person name="Ichikawa N."/>
        </authorList>
    </citation>
    <scope>NUCLEOTIDE SEQUENCE [LARGE SCALE GENOMIC DNA]</scope>
    <source>
        <strain evidence="2 3">NBRC 102359</strain>
    </source>
</reference>
<evidence type="ECO:0000313" key="2">
    <source>
        <dbReference type="EMBL" id="GEK58413.1"/>
    </source>
</evidence>
<dbReference type="Gene3D" id="2.40.50.40">
    <property type="match status" value="1"/>
</dbReference>
<organism evidence="2 3">
    <name type="scientific">Marinococcus halophilus</name>
    <dbReference type="NCBI Taxonomy" id="1371"/>
    <lineage>
        <taxon>Bacteria</taxon>
        <taxon>Bacillati</taxon>
        <taxon>Bacillota</taxon>
        <taxon>Bacilli</taxon>
        <taxon>Bacillales</taxon>
        <taxon>Bacillaceae</taxon>
        <taxon>Marinococcus</taxon>
    </lineage>
</organism>
<dbReference type="Pfam" id="PF04397">
    <property type="entry name" value="LytTR"/>
    <property type="match status" value="1"/>
</dbReference>
<dbReference type="PANTHER" id="PTHR37299:SF4">
    <property type="entry name" value="TRANSCRIPTIONAL REGULATOR"/>
    <property type="match status" value="1"/>
</dbReference>
<accession>A0A510Y5J4</accession>
<dbReference type="RefSeq" id="WP_079475359.1">
    <property type="nucleotide sequence ID" value="NZ_BJUN01000006.1"/>
</dbReference>
<dbReference type="EMBL" id="BJUN01000006">
    <property type="protein sequence ID" value="GEK58413.1"/>
    <property type="molecule type" value="Genomic_DNA"/>
</dbReference>
<dbReference type="PROSITE" id="PS50930">
    <property type="entry name" value="HTH_LYTTR"/>
    <property type="match status" value="1"/>
</dbReference>
<comment type="caution">
    <text evidence="2">The sequence shown here is derived from an EMBL/GenBank/DDBJ whole genome shotgun (WGS) entry which is preliminary data.</text>
</comment>
<dbReference type="Proteomes" id="UP000321051">
    <property type="component" value="Unassembled WGS sequence"/>
</dbReference>
<name>A0A510Y5J4_MARHA</name>
<dbReference type="SMART" id="SM00850">
    <property type="entry name" value="LytTR"/>
    <property type="match status" value="1"/>
</dbReference>